<dbReference type="STRING" id="285458.BGM19_18010"/>
<dbReference type="RefSeq" id="WP_069928165.1">
    <property type="nucleotide sequence ID" value="NZ_MEHI01000001.1"/>
</dbReference>
<feature type="compositionally biased region" description="Low complexity" evidence="1">
    <location>
        <begin position="9"/>
        <end position="18"/>
    </location>
</feature>
<keyword evidence="3" id="KW-1185">Reference proteome</keyword>
<evidence type="ECO:0000313" key="2">
    <source>
        <dbReference type="EMBL" id="OEJ26261.1"/>
    </source>
</evidence>
<protein>
    <submittedName>
        <fullName evidence="2">Uncharacterized protein</fullName>
    </submittedName>
</protein>
<evidence type="ECO:0000256" key="1">
    <source>
        <dbReference type="SAM" id="MobiDB-lite"/>
    </source>
</evidence>
<reference evidence="2 3" key="1">
    <citation type="submission" date="2016-08" db="EMBL/GenBank/DDBJ databases">
        <title>Complete genome sequence of Streptomyces agglomeratus strain 6-3-2, a novel anti-MRSA actinomycete isolated from Wuli of Tebit, China.</title>
        <authorList>
            <person name="Chen X."/>
        </authorList>
    </citation>
    <scope>NUCLEOTIDE SEQUENCE [LARGE SCALE GENOMIC DNA]</scope>
    <source>
        <strain evidence="2 3">6-3-2</strain>
    </source>
</reference>
<name>A0A1E5P9M8_9ACTN</name>
<evidence type="ECO:0000313" key="3">
    <source>
        <dbReference type="Proteomes" id="UP000095759"/>
    </source>
</evidence>
<dbReference type="AlphaFoldDB" id="A0A1E5P9M8"/>
<feature type="compositionally biased region" description="Acidic residues" evidence="1">
    <location>
        <begin position="31"/>
        <end position="45"/>
    </location>
</feature>
<sequence length="60" mass="6509">MDPGRGRPYRPAASATAAARRRQPRRVYADTDPDAGMDSDPDADMDAIMCRQGPYGWPGA</sequence>
<feature type="region of interest" description="Disordered" evidence="1">
    <location>
        <begin position="1"/>
        <end position="46"/>
    </location>
</feature>
<proteinExistence type="predicted"/>
<comment type="caution">
    <text evidence="2">The sequence shown here is derived from an EMBL/GenBank/DDBJ whole genome shotgun (WGS) entry which is preliminary data.</text>
</comment>
<accession>A0A1E5P9M8</accession>
<dbReference type="Proteomes" id="UP000095759">
    <property type="component" value="Unassembled WGS sequence"/>
</dbReference>
<gene>
    <name evidence="2" type="ORF">AS594_18945</name>
</gene>
<dbReference type="EMBL" id="MEHJ01000001">
    <property type="protein sequence ID" value="OEJ26261.1"/>
    <property type="molecule type" value="Genomic_DNA"/>
</dbReference>
<organism evidence="2 3">
    <name type="scientific">Streptomyces agglomeratus</name>
    <dbReference type="NCBI Taxonomy" id="285458"/>
    <lineage>
        <taxon>Bacteria</taxon>
        <taxon>Bacillati</taxon>
        <taxon>Actinomycetota</taxon>
        <taxon>Actinomycetes</taxon>
        <taxon>Kitasatosporales</taxon>
        <taxon>Streptomycetaceae</taxon>
        <taxon>Streptomyces</taxon>
    </lineage>
</organism>